<dbReference type="SUPFAM" id="SSF142754">
    <property type="entry name" value="NadA-like"/>
    <property type="match status" value="1"/>
</dbReference>
<comment type="function">
    <text evidence="2">Catalyzes the condensation of iminoaspartate with dihydroxyacetone phosphate to form quinolinate.</text>
</comment>
<evidence type="ECO:0000256" key="3">
    <source>
        <dbReference type="ARBA" id="ARBA00005065"/>
    </source>
</evidence>
<accession>A0A6L5XVP0</accession>
<dbReference type="GO" id="GO:0005829">
    <property type="term" value="C:cytosol"/>
    <property type="evidence" value="ECO:0007669"/>
    <property type="project" value="TreeGrafter"/>
</dbReference>
<comment type="cofactor">
    <cofactor evidence="1">
        <name>[4Fe-4S] cluster</name>
        <dbReference type="ChEBI" id="CHEBI:49883"/>
    </cofactor>
</comment>
<dbReference type="NCBIfam" id="NF006878">
    <property type="entry name" value="PRK09375.1-2"/>
    <property type="match status" value="1"/>
</dbReference>
<dbReference type="InterPro" id="IPR036094">
    <property type="entry name" value="NadA_sf"/>
</dbReference>
<keyword evidence="10" id="KW-0411">Iron-sulfur</keyword>
<dbReference type="GO" id="GO:0046872">
    <property type="term" value="F:metal ion binding"/>
    <property type="evidence" value="ECO:0007669"/>
    <property type="project" value="UniProtKB-KW"/>
</dbReference>
<evidence type="ECO:0000256" key="7">
    <source>
        <dbReference type="ARBA" id="ARBA00022679"/>
    </source>
</evidence>
<evidence type="ECO:0000256" key="1">
    <source>
        <dbReference type="ARBA" id="ARBA00001966"/>
    </source>
</evidence>
<dbReference type="RefSeq" id="WP_154516283.1">
    <property type="nucleotide sequence ID" value="NZ_VUMT01000001.1"/>
</dbReference>
<comment type="catalytic activity">
    <reaction evidence="11">
        <text>iminosuccinate + dihydroxyacetone phosphate = quinolinate + phosphate + 2 H2O + H(+)</text>
        <dbReference type="Rhea" id="RHEA:25888"/>
        <dbReference type="ChEBI" id="CHEBI:15377"/>
        <dbReference type="ChEBI" id="CHEBI:15378"/>
        <dbReference type="ChEBI" id="CHEBI:29959"/>
        <dbReference type="ChEBI" id="CHEBI:43474"/>
        <dbReference type="ChEBI" id="CHEBI:57642"/>
        <dbReference type="ChEBI" id="CHEBI:77875"/>
        <dbReference type="EC" id="2.5.1.72"/>
    </reaction>
    <physiologicalReaction direction="left-to-right" evidence="11">
        <dbReference type="Rhea" id="RHEA:25889"/>
    </physiologicalReaction>
</comment>
<keyword evidence="5" id="KW-0004">4Fe-4S</keyword>
<evidence type="ECO:0000256" key="6">
    <source>
        <dbReference type="ARBA" id="ARBA00022642"/>
    </source>
</evidence>
<dbReference type="NCBIfam" id="TIGR00550">
    <property type="entry name" value="nadA"/>
    <property type="match status" value="1"/>
</dbReference>
<keyword evidence="7" id="KW-0808">Transferase</keyword>
<evidence type="ECO:0000256" key="10">
    <source>
        <dbReference type="ARBA" id="ARBA00023014"/>
    </source>
</evidence>
<dbReference type="Proteomes" id="UP000482209">
    <property type="component" value="Unassembled WGS sequence"/>
</dbReference>
<protein>
    <recommendedName>
        <fullName evidence="12 13">Quinolinate synthase</fullName>
        <ecNumber evidence="4 13">2.5.1.72</ecNumber>
    </recommendedName>
</protein>
<evidence type="ECO:0000256" key="13">
    <source>
        <dbReference type="NCBIfam" id="TIGR00550"/>
    </source>
</evidence>
<dbReference type="PANTHER" id="PTHR30573">
    <property type="entry name" value="QUINOLINATE SYNTHETASE A"/>
    <property type="match status" value="1"/>
</dbReference>
<evidence type="ECO:0000256" key="8">
    <source>
        <dbReference type="ARBA" id="ARBA00022723"/>
    </source>
</evidence>
<reference evidence="14 15" key="1">
    <citation type="submission" date="2019-08" db="EMBL/GenBank/DDBJ databases">
        <title>In-depth cultivation of the pig gut microbiome towards novel bacterial diversity and tailored functional studies.</title>
        <authorList>
            <person name="Wylensek D."/>
            <person name="Hitch T.C.A."/>
            <person name="Clavel T."/>
        </authorList>
    </citation>
    <scope>NUCLEOTIDE SEQUENCE [LARGE SCALE GENOMIC DNA]</scope>
    <source>
        <strain evidence="14 15">WCA-693-APC-MOT-I</strain>
    </source>
</reference>
<dbReference type="EC" id="2.5.1.72" evidence="4 13"/>
<evidence type="ECO:0000256" key="11">
    <source>
        <dbReference type="ARBA" id="ARBA00050125"/>
    </source>
</evidence>
<sequence length="302" mass="34396">MIKSIEQLKKEKDVVILAHYYVDDEVQKVADYVGDSYYLSKIATTVPQKTILFCGVTFMGESAKLLNPNKKVLLPDATADCPMAHMAEISKIEEIKKQYKDVAVVCYINSTAELKQYVDVCVTSSNALKIVKNLPNEYIYFIPDYNLGHYIAEQIPEKKFIFNSGYCPVHQDITADSVKRKIKQYPNAKVLVHPECQSDVILLGDYVGSTSFLIQAAKKEEAEEFIVCTEKGILYELRKNCPNKDFYLAGEKQVCQGMKLVTLEKIRQTLEQEKPEQIVELSEDTIRLAKKPLEKMLELSEK</sequence>
<dbReference type="GO" id="GO:0051539">
    <property type="term" value="F:4 iron, 4 sulfur cluster binding"/>
    <property type="evidence" value="ECO:0007669"/>
    <property type="project" value="UniProtKB-KW"/>
</dbReference>
<comment type="caution">
    <text evidence="14">The sequence shown here is derived from an EMBL/GenBank/DDBJ whole genome shotgun (WGS) entry which is preliminary data.</text>
</comment>
<keyword evidence="8" id="KW-0479">Metal-binding</keyword>
<name>A0A6L5XVP0_9FIRM</name>
<dbReference type="GO" id="GO:0008987">
    <property type="term" value="F:quinolinate synthetase A activity"/>
    <property type="evidence" value="ECO:0007669"/>
    <property type="project" value="UniProtKB-UniRule"/>
</dbReference>
<comment type="pathway">
    <text evidence="3">Cofactor biosynthesis; NAD(+) biosynthesis; quinolinate from iminoaspartate: step 1/1.</text>
</comment>
<keyword evidence="15" id="KW-1185">Reference proteome</keyword>
<evidence type="ECO:0000313" key="14">
    <source>
        <dbReference type="EMBL" id="MSS62577.1"/>
    </source>
</evidence>
<evidence type="ECO:0000256" key="2">
    <source>
        <dbReference type="ARBA" id="ARBA00003791"/>
    </source>
</evidence>
<organism evidence="14 15">
    <name type="scientific">Velocimicrobium porci</name>
    <dbReference type="NCBI Taxonomy" id="2606634"/>
    <lineage>
        <taxon>Bacteria</taxon>
        <taxon>Bacillati</taxon>
        <taxon>Bacillota</taxon>
        <taxon>Clostridia</taxon>
        <taxon>Lachnospirales</taxon>
        <taxon>Lachnospiraceae</taxon>
        <taxon>Velocimicrobium</taxon>
    </lineage>
</organism>
<keyword evidence="6" id="KW-0662">Pyridine nucleotide biosynthesis</keyword>
<evidence type="ECO:0000256" key="9">
    <source>
        <dbReference type="ARBA" id="ARBA00023004"/>
    </source>
</evidence>
<evidence type="ECO:0000256" key="12">
    <source>
        <dbReference type="ARBA" id="ARBA00073059"/>
    </source>
</evidence>
<dbReference type="GO" id="GO:0034628">
    <property type="term" value="P:'de novo' NAD+ biosynthetic process from L-aspartate"/>
    <property type="evidence" value="ECO:0007669"/>
    <property type="project" value="TreeGrafter"/>
</dbReference>
<dbReference type="EMBL" id="VUMT01000001">
    <property type="protein sequence ID" value="MSS62577.1"/>
    <property type="molecule type" value="Genomic_DNA"/>
</dbReference>
<dbReference type="Gene3D" id="3.40.50.10800">
    <property type="entry name" value="NadA-like"/>
    <property type="match status" value="3"/>
</dbReference>
<dbReference type="InterPro" id="IPR003473">
    <property type="entry name" value="NadA"/>
</dbReference>
<dbReference type="FunFam" id="3.40.50.10800:FF:000001">
    <property type="entry name" value="Quinolinate synthase A"/>
    <property type="match status" value="1"/>
</dbReference>
<evidence type="ECO:0000256" key="4">
    <source>
        <dbReference type="ARBA" id="ARBA00012669"/>
    </source>
</evidence>
<evidence type="ECO:0000256" key="5">
    <source>
        <dbReference type="ARBA" id="ARBA00022485"/>
    </source>
</evidence>
<dbReference type="PANTHER" id="PTHR30573:SF0">
    <property type="entry name" value="QUINOLINATE SYNTHASE, CHLOROPLASTIC"/>
    <property type="match status" value="1"/>
</dbReference>
<evidence type="ECO:0000313" key="15">
    <source>
        <dbReference type="Proteomes" id="UP000482209"/>
    </source>
</evidence>
<dbReference type="AlphaFoldDB" id="A0A6L5XVP0"/>
<dbReference type="UniPathway" id="UPA00253">
    <property type="reaction ID" value="UER00327"/>
</dbReference>
<proteinExistence type="predicted"/>
<dbReference type="Pfam" id="PF02445">
    <property type="entry name" value="NadA"/>
    <property type="match status" value="1"/>
</dbReference>
<gene>
    <name evidence="14" type="primary">nadA</name>
    <name evidence="14" type="ORF">FYJ58_01535</name>
</gene>
<keyword evidence="9" id="KW-0408">Iron</keyword>